<proteinExistence type="inferred from homology"/>
<evidence type="ECO:0000256" key="4">
    <source>
        <dbReference type="ARBA" id="ARBA00022884"/>
    </source>
</evidence>
<dbReference type="NCBIfam" id="NF003593">
    <property type="entry name" value="PRK05255.1-1"/>
    <property type="match status" value="1"/>
</dbReference>
<dbReference type="HAMAP" id="MF_00765">
    <property type="entry name" value="DarP"/>
    <property type="match status" value="1"/>
</dbReference>
<dbReference type="InterPro" id="IPR023153">
    <property type="entry name" value="DarP_sf"/>
</dbReference>
<dbReference type="PANTHER" id="PTHR38101">
    <property type="entry name" value="UPF0307 PROTEIN YJGA"/>
    <property type="match status" value="1"/>
</dbReference>
<dbReference type="CDD" id="cd16331">
    <property type="entry name" value="YjgA-like"/>
    <property type="match status" value="1"/>
</dbReference>
<reference evidence="5" key="1">
    <citation type="submission" date="2015-10" db="EMBL/GenBank/DDBJ databases">
        <authorList>
            <person name="Gilbert D.G."/>
        </authorList>
    </citation>
    <scope>NUCLEOTIDE SEQUENCE</scope>
</reference>
<dbReference type="PIRSF" id="PIRSF016183">
    <property type="entry name" value="UCP016183"/>
    <property type="match status" value="1"/>
</dbReference>
<evidence type="ECO:0000313" key="5">
    <source>
        <dbReference type="EMBL" id="CUS40973.1"/>
    </source>
</evidence>
<dbReference type="GO" id="GO:0042254">
    <property type="term" value="P:ribosome biogenesis"/>
    <property type="evidence" value="ECO:0007669"/>
    <property type="project" value="UniProtKB-KW"/>
</dbReference>
<evidence type="ECO:0000256" key="1">
    <source>
        <dbReference type="ARBA" id="ARBA00022490"/>
    </source>
</evidence>
<protein>
    <submittedName>
        <fullName evidence="5">FIG138315: Putative alpha helix protein</fullName>
    </submittedName>
</protein>
<evidence type="ECO:0000256" key="3">
    <source>
        <dbReference type="ARBA" id="ARBA00022730"/>
    </source>
</evidence>
<evidence type="ECO:0000256" key="2">
    <source>
        <dbReference type="ARBA" id="ARBA00022517"/>
    </source>
</evidence>
<keyword evidence="2" id="KW-0690">Ribosome biogenesis</keyword>
<dbReference type="Pfam" id="PF04751">
    <property type="entry name" value="DarP"/>
    <property type="match status" value="1"/>
</dbReference>
<accession>A0A160TBA8</accession>
<keyword evidence="4" id="KW-0694">RNA-binding</keyword>
<keyword evidence="1" id="KW-0963">Cytoplasm</keyword>
<dbReference type="GO" id="GO:0005829">
    <property type="term" value="C:cytosol"/>
    <property type="evidence" value="ECO:0007669"/>
    <property type="project" value="TreeGrafter"/>
</dbReference>
<dbReference type="AlphaFoldDB" id="A0A160TBA8"/>
<dbReference type="SUPFAM" id="SSF158710">
    <property type="entry name" value="PSPTO4464-like"/>
    <property type="match status" value="1"/>
</dbReference>
<name>A0A160TBA8_9ZZZZ</name>
<dbReference type="InterPro" id="IPR006839">
    <property type="entry name" value="DarP"/>
</dbReference>
<organism evidence="5">
    <name type="scientific">hydrothermal vent metagenome</name>
    <dbReference type="NCBI Taxonomy" id="652676"/>
    <lineage>
        <taxon>unclassified sequences</taxon>
        <taxon>metagenomes</taxon>
        <taxon>ecological metagenomes</taxon>
    </lineage>
</organism>
<dbReference type="EMBL" id="CZQC01000031">
    <property type="protein sequence ID" value="CUS40973.1"/>
    <property type="molecule type" value="Genomic_DNA"/>
</dbReference>
<sequence>MSKYYDDDDFDDGEISKSQLKRDMHRFQALGETLSNLAPAKWDTLPISETLKNALVESRRITKHEARRRHFQYIGKIMRDEDLDAIQTAVDKLDPSSELHGRLIKQQEQWRSRLLDDANGLNDFIEEYPDVDRQQLRNLVRNAQKEMSSEPPKPGTNFKKLFQFIRTQMG</sequence>
<keyword evidence="3" id="KW-0699">rRNA-binding</keyword>
<dbReference type="Gene3D" id="1.10.60.30">
    <property type="entry name" value="PSPTO4464-like domains"/>
    <property type="match status" value="2"/>
</dbReference>
<dbReference type="GO" id="GO:0019843">
    <property type="term" value="F:rRNA binding"/>
    <property type="evidence" value="ECO:0007669"/>
    <property type="project" value="UniProtKB-KW"/>
</dbReference>
<gene>
    <name evidence="5" type="ORF">MGWOODY_Tha1740</name>
</gene>
<dbReference type="PANTHER" id="PTHR38101:SF1">
    <property type="entry name" value="UPF0307 PROTEIN YJGA"/>
    <property type="match status" value="1"/>
</dbReference>